<name>A0A2P6TRG4_CHLSO</name>
<keyword evidence="12" id="KW-1185">Reference proteome</keyword>
<dbReference type="InterPro" id="IPR006074">
    <property type="entry name" value="GTP1-OBG_CS"/>
</dbReference>
<dbReference type="Gene3D" id="3.30.300.350">
    <property type="entry name" value="GTP-binding protein OBG, C-terminal domain"/>
    <property type="match status" value="1"/>
</dbReference>
<dbReference type="InterPro" id="IPR006073">
    <property type="entry name" value="GTP-bd"/>
</dbReference>
<evidence type="ECO:0000256" key="1">
    <source>
        <dbReference type="ARBA" id="ARBA00001946"/>
    </source>
</evidence>
<dbReference type="EMBL" id="LHPG02000008">
    <property type="protein sequence ID" value="PRW56652.1"/>
    <property type="molecule type" value="Genomic_DNA"/>
</dbReference>
<dbReference type="NCBIfam" id="NF008954">
    <property type="entry name" value="PRK12296.1"/>
    <property type="match status" value="1"/>
</dbReference>
<proteinExistence type="inferred from homology"/>
<feature type="domain" description="Obg" evidence="10">
    <location>
        <begin position="127"/>
        <end position="288"/>
    </location>
</feature>
<feature type="domain" description="OCT" evidence="9">
    <location>
        <begin position="488"/>
        <end position="568"/>
    </location>
</feature>
<dbReference type="GO" id="GO:0005525">
    <property type="term" value="F:GTP binding"/>
    <property type="evidence" value="ECO:0007669"/>
    <property type="project" value="UniProtKB-KW"/>
</dbReference>
<organism evidence="11 12">
    <name type="scientific">Chlorella sorokiniana</name>
    <name type="common">Freshwater green alga</name>
    <dbReference type="NCBI Taxonomy" id="3076"/>
    <lineage>
        <taxon>Eukaryota</taxon>
        <taxon>Viridiplantae</taxon>
        <taxon>Chlorophyta</taxon>
        <taxon>core chlorophytes</taxon>
        <taxon>Trebouxiophyceae</taxon>
        <taxon>Chlorellales</taxon>
        <taxon>Chlorellaceae</taxon>
        <taxon>Chlorella clade</taxon>
        <taxon>Chlorella</taxon>
    </lineage>
</organism>
<dbReference type="CDD" id="cd01898">
    <property type="entry name" value="Obg"/>
    <property type="match status" value="1"/>
</dbReference>
<dbReference type="InterPro" id="IPR006169">
    <property type="entry name" value="GTP1_OBG_dom"/>
</dbReference>
<dbReference type="Pfam" id="PF01018">
    <property type="entry name" value="GTP1_OBG"/>
    <property type="match status" value="1"/>
</dbReference>
<evidence type="ECO:0000256" key="5">
    <source>
        <dbReference type="ARBA" id="ARBA00022842"/>
    </source>
</evidence>
<evidence type="ECO:0000256" key="6">
    <source>
        <dbReference type="ARBA" id="ARBA00023134"/>
    </source>
</evidence>
<keyword evidence="3" id="KW-0479">Metal-binding</keyword>
<dbReference type="NCBIfam" id="NF008956">
    <property type="entry name" value="PRK12299.1"/>
    <property type="match status" value="1"/>
</dbReference>
<dbReference type="AlphaFoldDB" id="A0A2P6TRG4"/>
<comment type="similarity">
    <text evidence="2">Belongs to the TRAFAC class OBG-HflX-like GTPase superfamily. OBG GTPase family.</text>
</comment>
<dbReference type="PROSITE" id="PS51883">
    <property type="entry name" value="OBG"/>
    <property type="match status" value="1"/>
</dbReference>
<keyword evidence="5" id="KW-0460">Magnesium</keyword>
<keyword evidence="6" id="KW-0342">GTP-binding</keyword>
<dbReference type="InterPro" id="IPR015349">
    <property type="entry name" value="OCT_dom"/>
</dbReference>
<protein>
    <submittedName>
        <fullName evidence="11">GTP-binding Obg</fullName>
    </submittedName>
</protein>
<dbReference type="SUPFAM" id="SSF82051">
    <property type="entry name" value="Obg GTP-binding protein N-terminal domain"/>
    <property type="match status" value="1"/>
</dbReference>
<dbReference type="Gene3D" id="2.70.210.12">
    <property type="entry name" value="GTP1/OBG domain"/>
    <property type="match status" value="1"/>
</dbReference>
<dbReference type="PROSITE" id="PS51710">
    <property type="entry name" value="G_OBG"/>
    <property type="match status" value="1"/>
</dbReference>
<dbReference type="InterPro" id="IPR045086">
    <property type="entry name" value="OBG_GTPase"/>
</dbReference>
<dbReference type="PANTHER" id="PTHR11702">
    <property type="entry name" value="DEVELOPMENTALLY REGULATED GTP-BINDING PROTEIN-RELATED"/>
    <property type="match status" value="1"/>
</dbReference>
<evidence type="ECO:0000256" key="4">
    <source>
        <dbReference type="ARBA" id="ARBA00022741"/>
    </source>
</evidence>
<dbReference type="PROSITE" id="PS51881">
    <property type="entry name" value="OCT"/>
    <property type="match status" value="1"/>
</dbReference>
<evidence type="ECO:0000256" key="2">
    <source>
        <dbReference type="ARBA" id="ARBA00007699"/>
    </source>
</evidence>
<feature type="region of interest" description="Disordered" evidence="7">
    <location>
        <begin position="1"/>
        <end position="76"/>
    </location>
</feature>
<dbReference type="GO" id="GO:0042254">
    <property type="term" value="P:ribosome biogenesis"/>
    <property type="evidence" value="ECO:0007669"/>
    <property type="project" value="UniProtKB-UniRule"/>
</dbReference>
<dbReference type="GO" id="GO:0003924">
    <property type="term" value="F:GTPase activity"/>
    <property type="evidence" value="ECO:0007669"/>
    <property type="project" value="InterPro"/>
</dbReference>
<dbReference type="GO" id="GO:0005739">
    <property type="term" value="C:mitochondrion"/>
    <property type="evidence" value="ECO:0007669"/>
    <property type="project" value="TreeGrafter"/>
</dbReference>
<evidence type="ECO:0000259" key="9">
    <source>
        <dbReference type="PROSITE" id="PS51881"/>
    </source>
</evidence>
<dbReference type="Gene3D" id="3.40.50.300">
    <property type="entry name" value="P-loop containing nucleotide triphosphate hydrolases"/>
    <property type="match status" value="1"/>
</dbReference>
<dbReference type="PANTHER" id="PTHR11702:SF44">
    <property type="entry name" value="GTP-BINDING PROTEIN OBGC, CHLOROPLASTIC"/>
    <property type="match status" value="1"/>
</dbReference>
<sequence>MALAARAASAPSRAAARSCSRSQPRRPCAAAAMRGKRTQQATAPPEDFPELALGGEAFEDGADEEWQPGAEDEDGPAAMWVTPEQEAAALAALEAEEAAAADEYDSSDEEGSSSSTPRAGKRLPAEVRCFDTARIYLKGGDGGRGCVAFRREKFVPKGGPSGGNGGHGGCVYLEVDPALNSLMTFRRQVHFRADPGVPGQGSDMHGAAGKDMIVKVPPGTIVRARGAGEDEPPLFELMRPGQRALVASGGRGGRGNLAFKSARNTAPALAEFGEKGQEVWIDLELKLVADVGIIGCPNAGKSTLLSVVSAAKPKIADYPFTTLVPNLGVCNLDYRTTVFADVPGLLEGAHAGVGLGHQFLRHCQRCRVLVHVVDGTSPDPMGDYRAIRQELELFNPLLATKPQLVAYNKMDVPDSSDYWEDVREQLAAEGVPPDAVFAISAVSGRGVTDLVRAVRALLDTLPEEELGPEEEEGRDQQTAAAPLPGRRDTDAKIGEFTIDCDLAGPRVWFVKGAAIERFAQMTDWGYYEAARRFQRVLVASGIDSALRSRGVLDGDTVVIGDLEFEYDSDRSEAGMYDKWYRARREAGIVGKGQARWPHAQTGCSITVSGSSAAVACEGDVPEKLANGGSWDDGLAAAANATALNVTLTDVSFNEYSLNRALRIILNAGSPAAAVSVTLDGCSMKGAKVHVAGAAEYAGSRDFAITVRDSVFEGNTLNVTGAVAAQDSLSVSLKLIGSVVQSNALMAVGAAAVGATGKASIQLSGRTVVAGNSAALWGALAVGGDGTLETQLEGANVTGNTLTETGVVALGGKATSTSSGETDSTNTIEGNTRTNRVAVIQQQPAVATALKVLLGAAFKDGQLDMPGELRKLQAQLCTALAAAPAPNATAIVPADLQQLLQSRLCNGTQPSAATDLGSLAPTLEQLLGGGLGGLAGQLDTLLGTNGTIQGLVAGLANGSLTDTEQLGPALDKLLTGLLSSPAGNEVAGWLSDLLDKASTWLNTPIGGGSSGNGTASPGGGDLGSAIGSILGNITGTVGGIREGVANGTSDAGQIAGGVVDGLGGIIDGILGAITSGGNDSSTTPGDILNQVIGGISGALGTDLQGTDLTGLLPVVSAVLNDPQARQQLPGLLQSVLGGGSSSGGSGSGSGLNLGPLISAVLGNKEASAALPDLLGLLGKLGIGLPGAQPQ</sequence>
<dbReference type="SUPFAM" id="SSF52540">
    <property type="entry name" value="P-loop containing nucleoside triphosphate hydrolases"/>
    <property type="match status" value="1"/>
</dbReference>
<feature type="region of interest" description="Disordered" evidence="7">
    <location>
        <begin position="462"/>
        <end position="488"/>
    </location>
</feature>
<keyword evidence="4" id="KW-0547">Nucleotide-binding</keyword>
<dbReference type="InterPro" id="IPR014100">
    <property type="entry name" value="GTP-bd_Obg/CgtA"/>
</dbReference>
<dbReference type="GO" id="GO:0000287">
    <property type="term" value="F:magnesium ion binding"/>
    <property type="evidence" value="ECO:0007669"/>
    <property type="project" value="InterPro"/>
</dbReference>
<dbReference type="NCBIfam" id="TIGR02729">
    <property type="entry name" value="Obg_CgtA"/>
    <property type="match status" value="1"/>
</dbReference>
<dbReference type="InterPro" id="IPR031167">
    <property type="entry name" value="G_OBG"/>
</dbReference>
<feature type="compositionally biased region" description="Low complexity" evidence="7">
    <location>
        <begin position="1"/>
        <end position="29"/>
    </location>
</feature>
<comment type="cofactor">
    <cofactor evidence="1">
        <name>Mg(2+)</name>
        <dbReference type="ChEBI" id="CHEBI:18420"/>
    </cofactor>
</comment>
<dbReference type="HAMAP" id="MF_01454">
    <property type="entry name" value="GTPase_Obg"/>
    <property type="match status" value="1"/>
</dbReference>
<feature type="compositionally biased region" description="Acidic residues" evidence="7">
    <location>
        <begin position="57"/>
        <end position="75"/>
    </location>
</feature>
<evidence type="ECO:0000259" key="8">
    <source>
        <dbReference type="PROSITE" id="PS51710"/>
    </source>
</evidence>
<dbReference type="PROSITE" id="PS00905">
    <property type="entry name" value="GTP1_OBG"/>
    <property type="match status" value="1"/>
</dbReference>
<evidence type="ECO:0000256" key="3">
    <source>
        <dbReference type="ARBA" id="ARBA00022723"/>
    </source>
</evidence>
<dbReference type="NCBIfam" id="NF008955">
    <property type="entry name" value="PRK12297.1"/>
    <property type="match status" value="1"/>
</dbReference>
<evidence type="ECO:0000313" key="12">
    <source>
        <dbReference type="Proteomes" id="UP000239899"/>
    </source>
</evidence>
<dbReference type="SUPFAM" id="SSF102741">
    <property type="entry name" value="Obg GTP-binding protein C-terminal domain"/>
    <property type="match status" value="1"/>
</dbReference>
<feature type="compositionally biased region" description="Acidic residues" evidence="7">
    <location>
        <begin position="462"/>
        <end position="473"/>
    </location>
</feature>
<accession>A0A2P6TRG4</accession>
<dbReference type="InterPro" id="IPR036726">
    <property type="entry name" value="GTP1_OBG_dom_sf"/>
</dbReference>
<feature type="domain" description="OBG-type G" evidence="8">
    <location>
        <begin position="289"/>
        <end position="459"/>
    </location>
</feature>
<dbReference type="STRING" id="3076.A0A2P6TRG4"/>
<feature type="region of interest" description="Disordered" evidence="7">
    <location>
        <begin position="96"/>
        <end position="121"/>
    </location>
</feature>
<evidence type="ECO:0000259" key="10">
    <source>
        <dbReference type="PROSITE" id="PS51883"/>
    </source>
</evidence>
<dbReference type="Proteomes" id="UP000239899">
    <property type="component" value="Unassembled WGS sequence"/>
</dbReference>
<dbReference type="InterPro" id="IPR027417">
    <property type="entry name" value="P-loop_NTPase"/>
</dbReference>
<gene>
    <name evidence="11" type="ORF">C2E21_4736</name>
</gene>
<evidence type="ECO:0000256" key="7">
    <source>
        <dbReference type="SAM" id="MobiDB-lite"/>
    </source>
</evidence>
<dbReference type="NCBIfam" id="TIGR03595">
    <property type="entry name" value="Obg_CgtA_exten"/>
    <property type="match status" value="1"/>
</dbReference>
<dbReference type="Pfam" id="PF01926">
    <property type="entry name" value="MMR_HSR1"/>
    <property type="match status" value="1"/>
</dbReference>
<reference evidence="11 12" key="1">
    <citation type="journal article" date="2018" name="Plant J.">
        <title>Genome sequences of Chlorella sorokiniana UTEX 1602 and Micractinium conductrix SAG 241.80: implications to maltose excretion by a green alga.</title>
        <authorList>
            <person name="Arriola M.B."/>
            <person name="Velmurugan N."/>
            <person name="Zhang Y."/>
            <person name="Plunkett M.H."/>
            <person name="Hondzo H."/>
            <person name="Barney B.M."/>
        </authorList>
    </citation>
    <scope>NUCLEOTIDE SEQUENCE [LARGE SCALE GENOMIC DNA]</scope>
    <source>
        <strain evidence="12">UTEX 1602</strain>
    </source>
</reference>
<feature type="compositionally biased region" description="Acidic residues" evidence="7">
    <location>
        <begin position="96"/>
        <end position="111"/>
    </location>
</feature>
<dbReference type="InterPro" id="IPR036346">
    <property type="entry name" value="GTP-bd_prot_GTP1/OBG_C_sf"/>
</dbReference>
<dbReference type="FunFam" id="2.70.210.12:FF:000001">
    <property type="entry name" value="GTPase Obg"/>
    <property type="match status" value="1"/>
</dbReference>
<comment type="caution">
    <text evidence="11">The sequence shown here is derived from an EMBL/GenBank/DDBJ whole genome shotgun (WGS) entry which is preliminary data.</text>
</comment>
<dbReference type="OrthoDB" id="347018at2759"/>
<dbReference type="PRINTS" id="PR00326">
    <property type="entry name" value="GTP1OBG"/>
</dbReference>
<evidence type="ECO:0000313" key="11">
    <source>
        <dbReference type="EMBL" id="PRW56652.1"/>
    </source>
</evidence>
<dbReference type="Pfam" id="PF09269">
    <property type="entry name" value="DUF1967"/>
    <property type="match status" value="1"/>
</dbReference>